<keyword evidence="2" id="KW-0732">Signal</keyword>
<gene>
    <name evidence="3" type="primary">C8G</name>
</gene>
<dbReference type="SUPFAM" id="SSF50814">
    <property type="entry name" value="Lipocalins"/>
    <property type="match status" value="1"/>
</dbReference>
<evidence type="ECO:0008006" key="5">
    <source>
        <dbReference type="Google" id="ProtNLM"/>
    </source>
</evidence>
<dbReference type="GeneTree" id="ENSGT01120000273777"/>
<accession>A0A670ZA14</accession>
<organism evidence="3 4">
    <name type="scientific">Pseudonaja textilis</name>
    <name type="common">Eastern brown snake</name>
    <dbReference type="NCBI Taxonomy" id="8673"/>
    <lineage>
        <taxon>Eukaryota</taxon>
        <taxon>Metazoa</taxon>
        <taxon>Chordata</taxon>
        <taxon>Craniata</taxon>
        <taxon>Vertebrata</taxon>
        <taxon>Euteleostomi</taxon>
        <taxon>Lepidosauria</taxon>
        <taxon>Squamata</taxon>
        <taxon>Bifurcata</taxon>
        <taxon>Unidentata</taxon>
        <taxon>Episquamata</taxon>
        <taxon>Toxicofera</taxon>
        <taxon>Serpentes</taxon>
        <taxon>Colubroidea</taxon>
        <taxon>Elapidae</taxon>
        <taxon>Hydrophiinae</taxon>
        <taxon>Pseudonaja</taxon>
    </lineage>
</organism>
<keyword evidence="4" id="KW-1185">Reference proteome</keyword>
<dbReference type="InterPro" id="IPR043245">
    <property type="entry name" value="C8G"/>
</dbReference>
<dbReference type="AlphaFoldDB" id="A0A670ZA14"/>
<name>A0A670ZA14_PSETE</name>
<dbReference type="Proteomes" id="UP000472273">
    <property type="component" value="Unplaced"/>
</dbReference>
<reference evidence="3" key="1">
    <citation type="submission" date="2025-08" db="UniProtKB">
        <authorList>
            <consortium name="Ensembl"/>
        </authorList>
    </citation>
    <scope>IDENTIFICATION</scope>
</reference>
<sequence length="161" mass="17690">MAAIAVFLLAGLLLASPSWARRPKPSQSPIDKISAQEGFDPTRFAGKWFLVGVASDCLYLRENGYQVEATNVVVSVRDRDSLHFSTFRPLEGICWNIKQNYFAGKAPGRFLLKGERPEWRRASCPLALAGTNGPFISPWFSPPPPSRPRCPCGRGGGRDGL</sequence>
<dbReference type="PANTHER" id="PTHR47304">
    <property type="entry name" value="COMPLEMENT COMPONENT C8 GAMMA CHAIN"/>
    <property type="match status" value="1"/>
</dbReference>
<reference evidence="3" key="2">
    <citation type="submission" date="2025-09" db="UniProtKB">
        <authorList>
            <consortium name="Ensembl"/>
        </authorList>
    </citation>
    <scope>IDENTIFICATION</scope>
</reference>
<dbReference type="GO" id="GO:0006956">
    <property type="term" value="P:complement activation"/>
    <property type="evidence" value="ECO:0007669"/>
    <property type="project" value="InterPro"/>
</dbReference>
<dbReference type="Ensembl" id="ENSPTXT00000019296.1">
    <property type="protein sequence ID" value="ENSPTXP00000018733.1"/>
    <property type="gene ID" value="ENSPTXG00000012919.1"/>
</dbReference>
<dbReference type="PROSITE" id="PS00213">
    <property type="entry name" value="LIPOCALIN"/>
    <property type="match status" value="1"/>
</dbReference>
<dbReference type="Gene3D" id="2.40.128.20">
    <property type="match status" value="1"/>
</dbReference>
<evidence type="ECO:0000313" key="4">
    <source>
        <dbReference type="Proteomes" id="UP000472273"/>
    </source>
</evidence>
<feature type="signal peptide" evidence="2">
    <location>
        <begin position="1"/>
        <end position="20"/>
    </location>
</feature>
<dbReference type="GO" id="GO:0005579">
    <property type="term" value="C:membrane attack complex"/>
    <property type="evidence" value="ECO:0007669"/>
    <property type="project" value="InterPro"/>
</dbReference>
<dbReference type="InterPro" id="IPR022272">
    <property type="entry name" value="Lipocalin_CS"/>
</dbReference>
<feature type="chain" id="PRO_5025612036" description="Lipocalin/cytosolic fatty-acid binding domain-containing protein" evidence="2">
    <location>
        <begin position="21"/>
        <end position="161"/>
    </location>
</feature>
<evidence type="ECO:0000256" key="1">
    <source>
        <dbReference type="SAM" id="MobiDB-lite"/>
    </source>
</evidence>
<dbReference type="PANTHER" id="PTHR47304:SF1">
    <property type="entry name" value="COMPLEMENT COMPONENT C8 GAMMA CHAIN"/>
    <property type="match status" value="1"/>
</dbReference>
<proteinExistence type="predicted"/>
<dbReference type="GO" id="GO:0070062">
    <property type="term" value="C:extracellular exosome"/>
    <property type="evidence" value="ECO:0007669"/>
    <property type="project" value="TreeGrafter"/>
</dbReference>
<feature type="region of interest" description="Disordered" evidence="1">
    <location>
        <begin position="139"/>
        <end position="161"/>
    </location>
</feature>
<evidence type="ECO:0000313" key="3">
    <source>
        <dbReference type="Ensembl" id="ENSPTXP00000018733.1"/>
    </source>
</evidence>
<protein>
    <recommendedName>
        <fullName evidence="5">Lipocalin/cytosolic fatty-acid binding domain-containing protein</fullName>
    </recommendedName>
</protein>
<dbReference type="InterPro" id="IPR012674">
    <property type="entry name" value="Calycin"/>
</dbReference>
<dbReference type="GO" id="GO:0001848">
    <property type="term" value="F:complement binding"/>
    <property type="evidence" value="ECO:0007669"/>
    <property type="project" value="TreeGrafter"/>
</dbReference>
<evidence type="ECO:0000256" key="2">
    <source>
        <dbReference type="SAM" id="SignalP"/>
    </source>
</evidence>
<dbReference type="GO" id="GO:0072562">
    <property type="term" value="C:blood microparticle"/>
    <property type="evidence" value="ECO:0007669"/>
    <property type="project" value="TreeGrafter"/>
</dbReference>